<organism evidence="2 3">
    <name type="scientific">Kineobactrum salinum</name>
    <dbReference type="NCBI Taxonomy" id="2708301"/>
    <lineage>
        <taxon>Bacteria</taxon>
        <taxon>Pseudomonadati</taxon>
        <taxon>Pseudomonadota</taxon>
        <taxon>Gammaproteobacteria</taxon>
        <taxon>Cellvibrionales</taxon>
        <taxon>Halieaceae</taxon>
        <taxon>Kineobactrum</taxon>
    </lineage>
</organism>
<keyword evidence="3" id="KW-1185">Reference proteome</keyword>
<feature type="region of interest" description="Disordered" evidence="1">
    <location>
        <begin position="193"/>
        <end position="212"/>
    </location>
</feature>
<dbReference type="AlphaFoldDB" id="A0A6C0U4T7"/>
<dbReference type="RefSeq" id="WP_163496597.1">
    <property type="nucleotide sequence ID" value="NZ_CP048711.1"/>
</dbReference>
<dbReference type="EMBL" id="CP048711">
    <property type="protein sequence ID" value="QIB67170.1"/>
    <property type="molecule type" value="Genomic_DNA"/>
</dbReference>
<dbReference type="Proteomes" id="UP000477680">
    <property type="component" value="Chromosome"/>
</dbReference>
<name>A0A6C0U4T7_9GAMM</name>
<accession>A0A6C0U4T7</accession>
<evidence type="ECO:0000256" key="1">
    <source>
        <dbReference type="SAM" id="MobiDB-lite"/>
    </source>
</evidence>
<proteinExistence type="predicted"/>
<evidence type="ECO:0000313" key="3">
    <source>
        <dbReference type="Proteomes" id="UP000477680"/>
    </source>
</evidence>
<sequence length="225" mass="23447">MASSPSKQKASAQEKLAAETAVKDLKRHEKAFRPIEQAAIKELTNADAGARSEMLSSRSNADLEAASAAAKEKGFRQLTEKTGASGAARMSLANNAALTSEEKTGLRIAADQGARDSIDADTLNVIKTGRDTARGAQSGLTQAARVANKNASSKLQAQATKDAAKAEAIGGVVGAGAARGYVEYDRATARKGAKLGPDQFGPPQGFRVPDEELSGFGTFLRKRLT</sequence>
<gene>
    <name evidence="2" type="ORF">G3T16_18940</name>
</gene>
<dbReference type="KEGG" id="kim:G3T16_18940"/>
<reference evidence="2 3" key="1">
    <citation type="submission" date="2020-02" db="EMBL/GenBank/DDBJ databases">
        <title>Genome sequencing for Kineobactrum sp. M2.</title>
        <authorList>
            <person name="Park S.-J."/>
        </authorList>
    </citation>
    <scope>NUCLEOTIDE SEQUENCE [LARGE SCALE GENOMIC DNA]</scope>
    <source>
        <strain evidence="2 3">M2</strain>
    </source>
</reference>
<protein>
    <submittedName>
        <fullName evidence="2">Uncharacterized protein</fullName>
    </submittedName>
</protein>
<evidence type="ECO:0000313" key="2">
    <source>
        <dbReference type="EMBL" id="QIB67170.1"/>
    </source>
</evidence>